<dbReference type="Proteomes" id="UP001557470">
    <property type="component" value="Unassembled WGS sequence"/>
</dbReference>
<keyword evidence="2" id="KW-1185">Reference proteome</keyword>
<sequence>MVYLRTTSQLWMLRDSPFSSTKEDFDHIPPSTNALHQHLHRVAHQWTCMGQYTCQRPCNSIAVSMGMAARFPRLSTNSCLHYNCHYFKVFAKTCHLKV</sequence>
<evidence type="ECO:0000313" key="2">
    <source>
        <dbReference type="Proteomes" id="UP001557470"/>
    </source>
</evidence>
<dbReference type="EMBL" id="JAGEUA010000007">
    <property type="protein sequence ID" value="KAL0968975.1"/>
    <property type="molecule type" value="Genomic_DNA"/>
</dbReference>
<gene>
    <name evidence="1" type="ORF">UPYG_G00220740</name>
</gene>
<name>A0ABD0WGN0_UMBPY</name>
<accession>A0ABD0WGN0</accession>
<reference evidence="1 2" key="1">
    <citation type="submission" date="2024-06" db="EMBL/GenBank/DDBJ databases">
        <authorList>
            <person name="Pan Q."/>
            <person name="Wen M."/>
            <person name="Jouanno E."/>
            <person name="Zahm M."/>
            <person name="Klopp C."/>
            <person name="Cabau C."/>
            <person name="Louis A."/>
            <person name="Berthelot C."/>
            <person name="Parey E."/>
            <person name="Roest Crollius H."/>
            <person name="Montfort J."/>
            <person name="Robinson-Rechavi M."/>
            <person name="Bouchez O."/>
            <person name="Lampietro C."/>
            <person name="Lopez Roques C."/>
            <person name="Donnadieu C."/>
            <person name="Postlethwait J."/>
            <person name="Bobe J."/>
            <person name="Verreycken H."/>
            <person name="Guiguen Y."/>
        </authorList>
    </citation>
    <scope>NUCLEOTIDE SEQUENCE [LARGE SCALE GENOMIC DNA]</scope>
    <source>
        <strain evidence="1">Up_M1</strain>
        <tissue evidence="1">Testis</tissue>
    </source>
</reference>
<comment type="caution">
    <text evidence="1">The sequence shown here is derived from an EMBL/GenBank/DDBJ whole genome shotgun (WGS) entry which is preliminary data.</text>
</comment>
<evidence type="ECO:0000313" key="1">
    <source>
        <dbReference type="EMBL" id="KAL0968975.1"/>
    </source>
</evidence>
<proteinExistence type="predicted"/>
<protein>
    <submittedName>
        <fullName evidence="1">Uncharacterized protein</fullName>
    </submittedName>
</protein>
<organism evidence="1 2">
    <name type="scientific">Umbra pygmaea</name>
    <name type="common">Eastern mudminnow</name>
    <dbReference type="NCBI Taxonomy" id="75934"/>
    <lineage>
        <taxon>Eukaryota</taxon>
        <taxon>Metazoa</taxon>
        <taxon>Chordata</taxon>
        <taxon>Craniata</taxon>
        <taxon>Vertebrata</taxon>
        <taxon>Euteleostomi</taxon>
        <taxon>Actinopterygii</taxon>
        <taxon>Neopterygii</taxon>
        <taxon>Teleostei</taxon>
        <taxon>Protacanthopterygii</taxon>
        <taxon>Esociformes</taxon>
        <taxon>Umbridae</taxon>
        <taxon>Umbra</taxon>
    </lineage>
</organism>
<dbReference type="AlphaFoldDB" id="A0ABD0WGN0"/>